<reference evidence="3 4" key="1">
    <citation type="journal article" date="2012" name="ISME J.">
        <title>Nitrification expanded: discovery, physiology and genomics of a nitrite-oxidizing bacterium from the phylum Chloroflexi.</title>
        <authorList>
            <person name="Sorokin D.Y."/>
            <person name="Lucker S."/>
            <person name="Vejmelkova D."/>
            <person name="Kostrikina N.A."/>
            <person name="Kleerebezem R."/>
            <person name="Rijpstra W.I."/>
            <person name="Damste J.S."/>
            <person name="Le Paslier D."/>
            <person name="Muyzer G."/>
            <person name="Wagner M."/>
            <person name="van Loosdrecht M.C."/>
            <person name="Daims H."/>
        </authorList>
    </citation>
    <scope>NUCLEOTIDE SEQUENCE [LARGE SCALE GENOMIC DNA]</scope>
    <source>
        <strain evidence="4">none</strain>
    </source>
</reference>
<dbReference type="PROSITE" id="PS50943">
    <property type="entry name" value="HTH_CROC1"/>
    <property type="match status" value="1"/>
</dbReference>
<dbReference type="RefSeq" id="WP_008477360.1">
    <property type="nucleotide sequence ID" value="NZ_CAGS01000190.1"/>
</dbReference>
<evidence type="ECO:0000259" key="2">
    <source>
        <dbReference type="PROSITE" id="PS50943"/>
    </source>
</evidence>
<proteinExistence type="inferred from homology"/>
<dbReference type="PANTHER" id="PTHR43236">
    <property type="entry name" value="ANTITOXIN HIGA1"/>
    <property type="match status" value="1"/>
</dbReference>
<accession>I4EGF5</accession>
<dbReference type="SMART" id="SM00530">
    <property type="entry name" value="HTH_XRE"/>
    <property type="match status" value="1"/>
</dbReference>
<name>I4EGF5_9BACT</name>
<dbReference type="CDD" id="cd00093">
    <property type="entry name" value="HTH_XRE"/>
    <property type="match status" value="1"/>
</dbReference>
<dbReference type="Pfam" id="PF01381">
    <property type="entry name" value="HTH_3"/>
    <property type="match status" value="1"/>
</dbReference>
<evidence type="ECO:0000313" key="3">
    <source>
        <dbReference type="EMBL" id="CCF83767.1"/>
    </source>
</evidence>
<evidence type="ECO:0000313" key="4">
    <source>
        <dbReference type="Proteomes" id="UP000004221"/>
    </source>
</evidence>
<keyword evidence="4" id="KW-1185">Reference proteome</keyword>
<dbReference type="InterPro" id="IPR010982">
    <property type="entry name" value="Lambda_DNA-bd_dom_sf"/>
</dbReference>
<dbReference type="Gene3D" id="1.10.10.2910">
    <property type="match status" value="1"/>
</dbReference>
<protein>
    <recommendedName>
        <fullName evidence="2">HTH cro/C1-type domain-containing protein</fullName>
    </recommendedName>
</protein>
<dbReference type="Gene3D" id="1.10.260.40">
    <property type="entry name" value="lambda repressor-like DNA-binding domains"/>
    <property type="match status" value="1"/>
</dbReference>
<dbReference type="GO" id="GO:0003677">
    <property type="term" value="F:DNA binding"/>
    <property type="evidence" value="ECO:0007669"/>
    <property type="project" value="InterPro"/>
</dbReference>
<comment type="similarity">
    <text evidence="1">Belongs to the short-chain fatty acyl-CoA assimilation regulator (ScfR) family.</text>
</comment>
<dbReference type="PANTHER" id="PTHR43236:SF1">
    <property type="entry name" value="BLL7220 PROTEIN"/>
    <property type="match status" value="1"/>
</dbReference>
<dbReference type="AlphaFoldDB" id="I4EGF5"/>
<dbReference type="Pfam" id="PF06114">
    <property type="entry name" value="Peptidase_M78"/>
    <property type="match status" value="1"/>
</dbReference>
<organism evidence="3 4">
    <name type="scientific">Nitrolancea hollandica Lb</name>
    <dbReference type="NCBI Taxonomy" id="1129897"/>
    <lineage>
        <taxon>Bacteria</taxon>
        <taxon>Pseudomonadati</taxon>
        <taxon>Thermomicrobiota</taxon>
        <taxon>Thermomicrobia</taxon>
        <taxon>Sphaerobacterales</taxon>
        <taxon>Sphaerobacterineae</taxon>
        <taxon>Sphaerobacteraceae</taxon>
        <taxon>Nitrolancea</taxon>
    </lineage>
</organism>
<feature type="domain" description="HTH cro/C1-type" evidence="2">
    <location>
        <begin position="18"/>
        <end position="72"/>
    </location>
</feature>
<comment type="caution">
    <text evidence="3">The sequence shown here is derived from an EMBL/GenBank/DDBJ whole genome shotgun (WGS) entry which is preliminary data.</text>
</comment>
<dbReference type="EMBL" id="CAGS01000190">
    <property type="protein sequence ID" value="CCF83767.1"/>
    <property type="molecule type" value="Genomic_DNA"/>
</dbReference>
<evidence type="ECO:0000256" key="1">
    <source>
        <dbReference type="ARBA" id="ARBA00007227"/>
    </source>
</evidence>
<dbReference type="InterPro" id="IPR010359">
    <property type="entry name" value="IrrE_HExxH"/>
</dbReference>
<dbReference type="InterPro" id="IPR052345">
    <property type="entry name" value="Rad_response_metalloprotease"/>
</dbReference>
<dbReference type="InterPro" id="IPR001387">
    <property type="entry name" value="Cro/C1-type_HTH"/>
</dbReference>
<gene>
    <name evidence="3" type="ORF">NITHO_270013</name>
</gene>
<dbReference type="Proteomes" id="UP000004221">
    <property type="component" value="Unassembled WGS sequence"/>
</dbReference>
<dbReference type="SUPFAM" id="SSF47413">
    <property type="entry name" value="lambda repressor-like DNA-binding domains"/>
    <property type="match status" value="1"/>
</dbReference>
<sequence>MDAGILQAIDPRELGRRLQEARKMRGSTQQEAAEQLGVARTTLTAIEKGERRVQPNELIRLAAFYGRSVGEFLRRGEPTEPFSVQFRAALAPFGATEVELNPYLGEFHRLCEDYLELERLCGSPLSYRYPPIYEIKGVSPEAAAADVAASERNRLSLGDGPVVRLRELLEDDVGLRIFSMNLPSRIAAMFAYTDRLGGCIAVNRKHPAERRRHSVAHEYGHFLSQRYRPEVIVLGRYQRQPEHERFAEAFARMFLMPSAGLKRRFHELHRDREGRITPADLCRLAARYAVSVEALTRRLEELQLLPMGTWDRLSQAGFKVREAQELLHLEPHPGNDQLLPTRYLYLAAEAYERGDLSEGQLARFLRTDRLEARRIVAELAVETEVSGEGTVGMLPLNLGETLPTRGA</sequence>